<dbReference type="EMBL" id="JAENIL010000021">
    <property type="protein sequence ID" value="MBK1877733.1"/>
    <property type="molecule type" value="Genomic_DNA"/>
</dbReference>
<dbReference type="AlphaFoldDB" id="A0A934VRL3"/>
<keyword evidence="2" id="KW-1185">Reference proteome</keyword>
<evidence type="ECO:0000313" key="2">
    <source>
        <dbReference type="Proteomes" id="UP000617628"/>
    </source>
</evidence>
<proteinExistence type="predicted"/>
<evidence type="ECO:0000313" key="1">
    <source>
        <dbReference type="EMBL" id="MBK1877733.1"/>
    </source>
</evidence>
<comment type="caution">
    <text evidence="1">The sequence shown here is derived from an EMBL/GenBank/DDBJ whole genome shotgun (WGS) entry which is preliminary data.</text>
</comment>
<protein>
    <submittedName>
        <fullName evidence="1">Uncharacterized protein</fullName>
    </submittedName>
</protein>
<dbReference type="Proteomes" id="UP000617628">
    <property type="component" value="Unassembled WGS sequence"/>
</dbReference>
<accession>A0A934VRL3</accession>
<reference evidence="1" key="1">
    <citation type="submission" date="2021-01" db="EMBL/GenBank/DDBJ databases">
        <title>Modified the classification status of verrucomicrobia.</title>
        <authorList>
            <person name="Feng X."/>
        </authorList>
    </citation>
    <scope>NUCLEOTIDE SEQUENCE</scope>
    <source>
        <strain evidence="1">KCTC 13126</strain>
    </source>
</reference>
<dbReference type="RefSeq" id="WP_200355945.1">
    <property type="nucleotide sequence ID" value="NZ_JAENIL010000021.1"/>
</dbReference>
<sequence length="181" mass="20177">MRKPLYKALINWYQASDKSLPAWLDRACEKDPELRGEKTFGDELTRALQTPPKGVAPIERDSMAARVLKQITEEDYLAEQAEAEKAPFWGAWVRNAGMAAAAFAIALAGYQFLNTEKTDPSQIEIVSNEQSSEGVLDELRGDWKNPLDQEIEYIVSDAKGALGFLATTFVPSSYLSEEEEV</sequence>
<gene>
    <name evidence="1" type="ORF">JIN87_12720</name>
</gene>
<name>A0A934VRL3_9BACT</name>
<organism evidence="1 2">
    <name type="scientific">Pelagicoccus mobilis</name>
    <dbReference type="NCBI Taxonomy" id="415221"/>
    <lineage>
        <taxon>Bacteria</taxon>
        <taxon>Pseudomonadati</taxon>
        <taxon>Verrucomicrobiota</taxon>
        <taxon>Opitutia</taxon>
        <taxon>Puniceicoccales</taxon>
        <taxon>Pelagicoccaceae</taxon>
        <taxon>Pelagicoccus</taxon>
    </lineage>
</organism>